<dbReference type="Proteomes" id="UP000075655">
    <property type="component" value="Unassembled WGS sequence"/>
</dbReference>
<dbReference type="AlphaFoldDB" id="A0A149RUV2"/>
<dbReference type="Gene3D" id="3.55.50.60">
    <property type="entry name" value="DotD protein"/>
    <property type="match status" value="1"/>
</dbReference>
<dbReference type="Pfam" id="PF16816">
    <property type="entry name" value="DotD"/>
    <property type="match status" value="1"/>
</dbReference>
<organism evidence="2 3">
    <name type="scientific">Gluconobacter oxydans</name>
    <name type="common">Gluconobacter suboxydans</name>
    <dbReference type="NCBI Taxonomy" id="442"/>
    <lineage>
        <taxon>Bacteria</taxon>
        <taxon>Pseudomonadati</taxon>
        <taxon>Pseudomonadota</taxon>
        <taxon>Alphaproteobacteria</taxon>
        <taxon>Acetobacterales</taxon>
        <taxon>Acetobacteraceae</taxon>
        <taxon>Gluconobacter</taxon>
    </lineage>
</organism>
<reference evidence="2 3" key="1">
    <citation type="submission" date="2015-06" db="EMBL/GenBank/DDBJ databases">
        <title>Improved classification and identification of acetic acid bacteria using matrix-assisted laser desorption/ionization time-of-flight mass spectrometry; Gluconobacter nephelii and Gluconobacter uchimurae are later heterotypic synonyms of Gluconobacter japonicus and Gluconobacter oxydans, respectively.</title>
        <authorList>
            <person name="Li L."/>
            <person name="Cleenwerck I."/>
            <person name="De Vuyst L."/>
            <person name="Vandamme P."/>
        </authorList>
    </citation>
    <scope>NUCLEOTIDE SEQUENCE [LARGE SCALE GENOMIC DNA]</scope>
    <source>
        <strain evidence="2 3">LMG 1676</strain>
    </source>
</reference>
<feature type="chain" id="PRO_5007553878" evidence="1">
    <location>
        <begin position="20"/>
        <end position="150"/>
    </location>
</feature>
<gene>
    <name evidence="2" type="ORF">AD934_09400</name>
</gene>
<feature type="signal peptide" evidence="1">
    <location>
        <begin position="1"/>
        <end position="19"/>
    </location>
</feature>
<dbReference type="PROSITE" id="PS51257">
    <property type="entry name" value="PROKAR_LIPOPROTEIN"/>
    <property type="match status" value="1"/>
</dbReference>
<evidence type="ECO:0000256" key="1">
    <source>
        <dbReference type="SAM" id="SignalP"/>
    </source>
</evidence>
<proteinExistence type="predicted"/>
<dbReference type="PATRIC" id="fig|442.8.peg.1081"/>
<sequence>MRHHYLLTPVLLLALSACATKPPEPVATTGMANPELALQRAIATTDADLAQLGTLRPTLPPMTPDPGLPADLKRQVWFVWQGPLEPAVRKLGKDIGYSVTTFGPHRKVIVQINAVVPVIDHLRTLGEQAGDQATVSVDPLSHAISVTYHG</sequence>
<protein>
    <submittedName>
        <fullName evidence="2">Secretion protein</fullName>
    </submittedName>
</protein>
<dbReference type="RefSeq" id="WP_062501830.1">
    <property type="nucleotide sequence ID" value="NZ_LHZG01000172.1"/>
</dbReference>
<name>A0A149RUV2_GLUOY</name>
<evidence type="ECO:0000313" key="3">
    <source>
        <dbReference type="Proteomes" id="UP000075655"/>
    </source>
</evidence>
<comment type="caution">
    <text evidence="2">The sequence shown here is derived from an EMBL/GenBank/DDBJ whole genome shotgun (WGS) entry which is preliminary data.</text>
</comment>
<evidence type="ECO:0000313" key="2">
    <source>
        <dbReference type="EMBL" id="KXV18141.1"/>
    </source>
</evidence>
<keyword evidence="1" id="KW-0732">Signal</keyword>
<dbReference type="EMBL" id="LHZG01000172">
    <property type="protein sequence ID" value="KXV18141.1"/>
    <property type="molecule type" value="Genomic_DNA"/>
</dbReference>
<dbReference type="InterPro" id="IPR031817">
    <property type="entry name" value="DotD"/>
</dbReference>
<dbReference type="InterPro" id="IPR038140">
    <property type="entry name" value="DotD_sf"/>
</dbReference>
<accession>A0A149RUV2</accession>